<protein>
    <submittedName>
        <fullName evidence="5">Odorant binding protein 49a2</fullName>
    </submittedName>
</protein>
<organism evidence="5">
    <name type="scientific">Anastrepha ludens</name>
    <name type="common">Mexican fruit fly</name>
    <dbReference type="NCBI Taxonomy" id="28586"/>
    <lineage>
        <taxon>Eukaryota</taxon>
        <taxon>Metazoa</taxon>
        <taxon>Ecdysozoa</taxon>
        <taxon>Arthropoda</taxon>
        <taxon>Hexapoda</taxon>
        <taxon>Insecta</taxon>
        <taxon>Pterygota</taxon>
        <taxon>Neoptera</taxon>
        <taxon>Endopterygota</taxon>
        <taxon>Diptera</taxon>
        <taxon>Brachycera</taxon>
        <taxon>Muscomorpha</taxon>
        <taxon>Tephritoidea</taxon>
        <taxon>Tephritidae</taxon>
        <taxon>Anastrepha</taxon>
    </lineage>
</organism>
<proteinExistence type="evidence at transcript level"/>
<dbReference type="AlphaFoldDB" id="A0A9E8D9K5"/>
<dbReference type="SUPFAM" id="SSF47565">
    <property type="entry name" value="Insect pheromone/odorant-binding proteins"/>
    <property type="match status" value="1"/>
</dbReference>
<sequence length="183" mass="21075">MHLSAKMLPTITFSTVWLLAAICRAEQKTTTDCSKLPKSIAPQSCCRFPEPFQNPILNECYNLHSDIGQCFVECLFNRSGICRQGKCSYQRAIDYLEREIALQQSAFKDIYKRAFKKCIAKANDVLGNIVKRFSRHGCHPLPEIIRFCVRNEMFTSCPKSYWNDKVAGCSKKRDFIRNCIKDN</sequence>
<dbReference type="InterPro" id="IPR036728">
    <property type="entry name" value="PBP_GOBP_sf"/>
</dbReference>
<evidence type="ECO:0000256" key="2">
    <source>
        <dbReference type="ARBA" id="ARBA00008098"/>
    </source>
</evidence>
<comment type="subcellular location">
    <subcellularLocation>
        <location evidence="1">Secreted</location>
    </subcellularLocation>
</comment>
<feature type="signal peptide" evidence="4">
    <location>
        <begin position="1"/>
        <end position="25"/>
    </location>
</feature>
<name>A0A9E8D9K5_9MUSC</name>
<dbReference type="Gene3D" id="1.10.238.270">
    <property type="match status" value="1"/>
</dbReference>
<dbReference type="PANTHER" id="PTHR21066">
    <property type="entry name" value="ODORANT-BINDING PROTEIN 59A-RELATED"/>
    <property type="match status" value="1"/>
</dbReference>
<dbReference type="InterPro" id="IPR052295">
    <property type="entry name" value="Odorant-binding_protein"/>
</dbReference>
<dbReference type="GO" id="GO:0005576">
    <property type="term" value="C:extracellular region"/>
    <property type="evidence" value="ECO:0007669"/>
    <property type="project" value="UniProtKB-SubCell"/>
</dbReference>
<gene>
    <name evidence="5" type="primary">OBP49a2</name>
</gene>
<keyword evidence="4" id="KW-0732">Signal</keyword>
<evidence type="ECO:0000256" key="3">
    <source>
        <dbReference type="ARBA" id="ARBA00022525"/>
    </source>
</evidence>
<dbReference type="GO" id="GO:0005549">
    <property type="term" value="F:odorant binding"/>
    <property type="evidence" value="ECO:0007669"/>
    <property type="project" value="InterPro"/>
</dbReference>
<evidence type="ECO:0000313" key="5">
    <source>
        <dbReference type="EMBL" id="UZH23346.1"/>
    </source>
</evidence>
<reference evidence="5" key="1">
    <citation type="journal article" date="2022" name="Int. J. Mol. Sci.">
        <title>Identification of Candidate Chemosensory Gene Families by Head Transcriptomes Analysis in the Mexican Fruit Fly, Anastrepha ludens Loew (Diptera: Tephritidae).</title>
        <authorList>
            <person name="Segura-Leon O.L."/>
            <person name="Torres-Huerta B."/>
            <person name="Estrada-Perez A.R."/>
            <person name="Cibrian-Tovar J."/>
            <person name="Hernandez-Hernandez F.C."/>
            <person name="Cruz-Jaramillo J.L."/>
            <person name="Meza-Hernandez J.S."/>
            <person name="Sanchez-Galicia F."/>
        </authorList>
    </citation>
    <scope>NUCLEOTIDE SEQUENCE</scope>
</reference>
<dbReference type="PANTHER" id="PTHR21066:SF15">
    <property type="entry name" value="GH25962P-RELATED"/>
    <property type="match status" value="1"/>
</dbReference>
<feature type="chain" id="PRO_5039074307" evidence="4">
    <location>
        <begin position="26"/>
        <end position="183"/>
    </location>
</feature>
<comment type="similarity">
    <text evidence="2">Belongs to the PBP/GOBP family.</text>
</comment>
<evidence type="ECO:0000256" key="1">
    <source>
        <dbReference type="ARBA" id="ARBA00004613"/>
    </source>
</evidence>
<keyword evidence="3" id="KW-0964">Secreted</keyword>
<accession>A0A9E8D9K5</accession>
<dbReference type="EMBL" id="ON419966">
    <property type="protein sequence ID" value="UZH23346.1"/>
    <property type="molecule type" value="mRNA"/>
</dbReference>
<reference evidence="5" key="2">
    <citation type="submission" date="2022-05" db="EMBL/GenBank/DDBJ databases">
        <authorList>
            <person name="Segura Leon O.L."/>
            <person name="Torres Huerta B."/>
            <person name="Meza Hernandez S.J."/>
        </authorList>
    </citation>
    <scope>NUCLEOTIDE SEQUENCE</scope>
</reference>
<evidence type="ECO:0000256" key="4">
    <source>
        <dbReference type="SAM" id="SignalP"/>
    </source>
</evidence>